<evidence type="ECO:0000256" key="1">
    <source>
        <dbReference type="SAM" id="Phobius"/>
    </source>
</evidence>
<feature type="transmembrane region" description="Helical" evidence="1">
    <location>
        <begin position="217"/>
        <end position="234"/>
    </location>
</feature>
<feature type="transmembrane region" description="Helical" evidence="1">
    <location>
        <begin position="192"/>
        <end position="210"/>
    </location>
</feature>
<keyword evidence="3" id="KW-1185">Reference proteome</keyword>
<dbReference type="KEGG" id="paun:MJA45_10775"/>
<feature type="transmembrane region" description="Helical" evidence="1">
    <location>
        <begin position="138"/>
        <end position="155"/>
    </location>
</feature>
<feature type="transmembrane region" description="Helical" evidence="1">
    <location>
        <begin position="162"/>
        <end position="180"/>
    </location>
</feature>
<keyword evidence="1" id="KW-0472">Membrane</keyword>
<gene>
    <name evidence="2" type="ORF">MJA45_10775</name>
</gene>
<keyword evidence="1" id="KW-1133">Transmembrane helix</keyword>
<sequence>MNPDKKQTIVEEIERWRRSRLLPEQYCDFLLNLYREEDSGQPRSMREAAQAGIRQSRGRHWLLIFGSIGLFCLIGFHFNSFPPALQMAVLAVLVLILYTAGFRYRDRKPLLSSLLLGGGAVSLLAGGVYFLQKAHAPDWAVIAFLAACSFLWMLTGLLAGRGLFHFCGWVGLALLYGWFLEKSFPDLDMAGLEMSWLPVCLVLAWLGWLFHFRSKEIGSVLLLVGFLLWFMPEAHGLAATEVPKDWLQLAFFAKLVLAGIGLFALRKKWTEWVA</sequence>
<feature type="transmembrane region" description="Helical" evidence="1">
    <location>
        <begin position="84"/>
        <end position="102"/>
    </location>
</feature>
<dbReference type="AlphaFoldDB" id="A0AA96LHP0"/>
<keyword evidence="1" id="KW-0812">Transmembrane</keyword>
<reference evidence="2 3" key="1">
    <citation type="submission" date="2022-02" db="EMBL/GenBank/DDBJ databases">
        <title>Paenibacillus sp. MBLB1776 Whole Genome Shotgun Sequencing.</title>
        <authorList>
            <person name="Hwang C.Y."/>
            <person name="Cho E.-S."/>
            <person name="Seo M.-J."/>
        </authorList>
    </citation>
    <scope>NUCLEOTIDE SEQUENCE [LARGE SCALE GENOMIC DNA]</scope>
    <source>
        <strain evidence="2 3">MBLB1776</strain>
    </source>
</reference>
<protein>
    <recommendedName>
        <fullName evidence="4">DUF2157 domain-containing protein</fullName>
    </recommendedName>
</protein>
<evidence type="ECO:0008006" key="4">
    <source>
        <dbReference type="Google" id="ProtNLM"/>
    </source>
</evidence>
<accession>A0AA96LHP0</accession>
<name>A0AA96LHP0_9BACL</name>
<feature type="transmembrane region" description="Helical" evidence="1">
    <location>
        <begin position="114"/>
        <end position="132"/>
    </location>
</feature>
<evidence type="ECO:0000313" key="2">
    <source>
        <dbReference type="EMBL" id="WNQ13474.1"/>
    </source>
</evidence>
<feature type="transmembrane region" description="Helical" evidence="1">
    <location>
        <begin position="246"/>
        <end position="265"/>
    </location>
</feature>
<organism evidence="2 3">
    <name type="scientific">Paenibacillus aurantius</name>
    <dbReference type="NCBI Taxonomy" id="2918900"/>
    <lineage>
        <taxon>Bacteria</taxon>
        <taxon>Bacillati</taxon>
        <taxon>Bacillota</taxon>
        <taxon>Bacilli</taxon>
        <taxon>Bacillales</taxon>
        <taxon>Paenibacillaceae</taxon>
        <taxon>Paenibacillus</taxon>
    </lineage>
</organism>
<dbReference type="RefSeq" id="WP_315607255.1">
    <property type="nucleotide sequence ID" value="NZ_CP130318.1"/>
</dbReference>
<feature type="transmembrane region" description="Helical" evidence="1">
    <location>
        <begin position="61"/>
        <end position="78"/>
    </location>
</feature>
<dbReference type="EMBL" id="CP130318">
    <property type="protein sequence ID" value="WNQ13474.1"/>
    <property type="molecule type" value="Genomic_DNA"/>
</dbReference>
<dbReference type="Proteomes" id="UP001305702">
    <property type="component" value="Chromosome"/>
</dbReference>
<proteinExistence type="predicted"/>
<evidence type="ECO:0000313" key="3">
    <source>
        <dbReference type="Proteomes" id="UP001305702"/>
    </source>
</evidence>